<dbReference type="PANTHER" id="PTHR24346:SF38">
    <property type="entry name" value="NON-SPECIFIC SERINE_THREONINE PROTEIN KINASE"/>
    <property type="match status" value="1"/>
</dbReference>
<dbReference type="GO" id="GO:0046872">
    <property type="term" value="F:metal ion binding"/>
    <property type="evidence" value="ECO:0007669"/>
    <property type="project" value="UniProtKB-KW"/>
</dbReference>
<comment type="catalytic activity">
    <reaction evidence="14">
        <text>L-seryl-[protein] + ATP = O-phospho-L-seryl-[protein] + ADP + H(+)</text>
        <dbReference type="Rhea" id="RHEA:17989"/>
        <dbReference type="Rhea" id="RHEA-COMP:9863"/>
        <dbReference type="Rhea" id="RHEA-COMP:11604"/>
        <dbReference type="ChEBI" id="CHEBI:15378"/>
        <dbReference type="ChEBI" id="CHEBI:29999"/>
        <dbReference type="ChEBI" id="CHEBI:30616"/>
        <dbReference type="ChEBI" id="CHEBI:83421"/>
        <dbReference type="ChEBI" id="CHEBI:456216"/>
        <dbReference type="EC" id="2.7.11.1"/>
    </reaction>
</comment>
<keyword evidence="7" id="KW-0808">Transferase</keyword>
<dbReference type="InterPro" id="IPR011009">
    <property type="entry name" value="Kinase-like_dom_sf"/>
</dbReference>
<keyword evidence="8" id="KW-0479">Metal-binding</keyword>
<dbReference type="GO" id="GO:0035556">
    <property type="term" value="P:intracellular signal transduction"/>
    <property type="evidence" value="ECO:0007669"/>
    <property type="project" value="TreeGrafter"/>
</dbReference>
<dbReference type="CDD" id="cd14409">
    <property type="entry name" value="UBA_SIK2"/>
    <property type="match status" value="1"/>
</dbReference>
<dbReference type="Gene3D" id="1.10.510.10">
    <property type="entry name" value="Transferase(Phosphotransferase) domain 1"/>
    <property type="match status" value="1"/>
</dbReference>
<dbReference type="GO" id="GO:0050321">
    <property type="term" value="F:tau-protein kinase activity"/>
    <property type="evidence" value="ECO:0007669"/>
    <property type="project" value="TreeGrafter"/>
</dbReference>
<keyword evidence="4" id="KW-0963">Cytoplasm</keyword>
<keyword evidence="12" id="KW-0460">Magnesium</keyword>
<evidence type="ECO:0000256" key="16">
    <source>
        <dbReference type="SAM" id="MobiDB-lite"/>
    </source>
</evidence>
<feature type="compositionally biased region" description="Polar residues" evidence="16">
    <location>
        <begin position="732"/>
        <end position="750"/>
    </location>
</feature>
<feature type="region of interest" description="Disordered" evidence="16">
    <location>
        <begin position="724"/>
        <end position="750"/>
    </location>
</feature>
<keyword evidence="10" id="KW-0418">Kinase</keyword>
<feature type="region of interest" description="Disordered" evidence="16">
    <location>
        <begin position="768"/>
        <end position="814"/>
    </location>
</feature>
<evidence type="ECO:0000313" key="19">
    <source>
        <dbReference type="Ensembl" id="ENSCCRP00015097626.1"/>
    </source>
</evidence>
<dbReference type="GO" id="GO:0005524">
    <property type="term" value="F:ATP binding"/>
    <property type="evidence" value="ECO:0007669"/>
    <property type="project" value="UniProtKB-UniRule"/>
</dbReference>
<feature type="domain" description="UBA" evidence="18">
    <location>
        <begin position="298"/>
        <end position="338"/>
    </location>
</feature>
<dbReference type="Pfam" id="PF23312">
    <property type="entry name" value="UBA_SIK3"/>
    <property type="match status" value="1"/>
</dbReference>
<evidence type="ECO:0000256" key="14">
    <source>
        <dbReference type="ARBA" id="ARBA00048679"/>
    </source>
</evidence>
<evidence type="ECO:0000313" key="20">
    <source>
        <dbReference type="Proteomes" id="UP000694700"/>
    </source>
</evidence>
<reference evidence="19" key="1">
    <citation type="submission" date="2025-08" db="UniProtKB">
        <authorList>
            <consortium name="Ensembl"/>
        </authorList>
    </citation>
    <scope>IDENTIFICATION</scope>
</reference>
<evidence type="ECO:0000256" key="6">
    <source>
        <dbReference type="ARBA" id="ARBA00022553"/>
    </source>
</evidence>
<dbReference type="PROSITE" id="PS00107">
    <property type="entry name" value="PROTEIN_KINASE_ATP"/>
    <property type="match status" value="1"/>
</dbReference>
<comment type="cofactor">
    <cofactor evidence="1">
        <name>Mg(2+)</name>
        <dbReference type="ChEBI" id="CHEBI:18420"/>
    </cofactor>
</comment>
<evidence type="ECO:0000256" key="4">
    <source>
        <dbReference type="ARBA" id="ARBA00022490"/>
    </source>
</evidence>
<dbReference type="PANTHER" id="PTHR24346">
    <property type="entry name" value="MAP/MICROTUBULE AFFINITY-REGULATING KINASE"/>
    <property type="match status" value="1"/>
</dbReference>
<sequence>MVMAAQEQKPSQRAPVRVGFYDIERTLGKGNFAVVKLARHRITKSEVAIKIIDKTQLDAVNLEKIYREVEIMKLLDHPHIIKLYQVMETKNMLYLVTEYARNGEIFDYLASRGRLSEMDARRKFWQILSAVEYCHERNIVHRDLKAENLLLDAHMNMKIADFGFGNFFRPGEPLTTWCGSPPYAAPEVFEGQQYEGPQLDIWSMGVVLYVLVCGALPFDGPSLPVLRQRVLEGRFRIPYFMSEDCEHLIRKMLVLDPAKRLSLSQIKEHRWMVQEVPSQRPVLYRQGLACKSKLGLGEHSEQVLRLMHSLGIDQQKTIESLQNKSYNHFAAIYYLLVERLKAHRSSFPVEQRLHASQRRPSTIAEQTVVKVTPSAARHLRSPVLLQSTTDTFTFPQTPASPDQTLMEEDVATPKVDGCLLDPLPPAVVRKVSGSLPGNVMETSIDEGIEAEEEHAVPLAAFHTARFSQRRHTLSEVTNQPTVLPTTGLNPSLESMDSEYSMGSTQSDFSLPEENPALKEALSSTPVSSAAPVFLSMKPPEPTLQPLNTEGQDAHNHSLVSFREGRRASDTSLTQGLVAFRQHLQNIARTKGFLELNKAQIVLGDGGGGGGKHTISPQELQDTHKSHNRSRQVELGEVEGFRATLITCCKTSKMDYGLFLSFFQRASQLASGLGSGQMFCKEAAPRTLEQQLQEHRLQQKRLYLQKQSQVQAYFHQMQLAEDAYPPLQDSRDPQNSTSPLSSPPFTRTQNLTPFLEPCTLSLTYSPKSARFPDWSPLPDNRTNYTPSLPTEPLYAWSPTQPPLPPGKAESLSAQPAPEAPFLDCEMMETVEAPQGCVLVN</sequence>
<dbReference type="GO" id="GO:0000226">
    <property type="term" value="P:microtubule cytoskeleton organization"/>
    <property type="evidence" value="ECO:0007669"/>
    <property type="project" value="TreeGrafter"/>
</dbReference>
<evidence type="ECO:0000256" key="2">
    <source>
        <dbReference type="ARBA" id="ARBA00004496"/>
    </source>
</evidence>
<dbReference type="InterPro" id="IPR008271">
    <property type="entry name" value="Ser/Thr_kinase_AS"/>
</dbReference>
<evidence type="ECO:0000256" key="10">
    <source>
        <dbReference type="ARBA" id="ARBA00022777"/>
    </source>
</evidence>
<protein>
    <recommendedName>
        <fullName evidence="3">non-specific serine/threonine protein kinase</fullName>
        <ecNumber evidence="3">2.7.11.1</ecNumber>
    </recommendedName>
</protein>
<dbReference type="InterPro" id="IPR015940">
    <property type="entry name" value="UBA"/>
</dbReference>
<evidence type="ECO:0000256" key="11">
    <source>
        <dbReference type="ARBA" id="ARBA00022840"/>
    </source>
</evidence>
<dbReference type="Ensembl" id="ENSCCRT00015100802.1">
    <property type="protein sequence ID" value="ENSCCRP00015097626.1"/>
    <property type="gene ID" value="ENSCCRG00015039077.1"/>
</dbReference>
<dbReference type="SMART" id="SM00220">
    <property type="entry name" value="S_TKc"/>
    <property type="match status" value="1"/>
</dbReference>
<dbReference type="InterPro" id="IPR017441">
    <property type="entry name" value="Protein_kinase_ATP_BS"/>
</dbReference>
<dbReference type="PROSITE" id="PS00108">
    <property type="entry name" value="PROTEIN_KINASE_ST"/>
    <property type="match status" value="1"/>
</dbReference>
<comment type="subcellular location">
    <subcellularLocation>
        <location evidence="2">Cytoplasm</location>
    </subcellularLocation>
</comment>
<keyword evidence="6" id="KW-0597">Phosphoprotein</keyword>
<dbReference type="Proteomes" id="UP000694700">
    <property type="component" value="Unplaced"/>
</dbReference>
<keyword evidence="5" id="KW-0723">Serine/threonine-protein kinase</keyword>
<comment type="catalytic activity">
    <reaction evidence="13">
        <text>L-threonyl-[protein] + ATP = O-phospho-L-threonyl-[protein] + ADP + H(+)</text>
        <dbReference type="Rhea" id="RHEA:46608"/>
        <dbReference type="Rhea" id="RHEA-COMP:11060"/>
        <dbReference type="Rhea" id="RHEA-COMP:11605"/>
        <dbReference type="ChEBI" id="CHEBI:15378"/>
        <dbReference type="ChEBI" id="CHEBI:30013"/>
        <dbReference type="ChEBI" id="CHEBI:30616"/>
        <dbReference type="ChEBI" id="CHEBI:61977"/>
        <dbReference type="ChEBI" id="CHEBI:456216"/>
        <dbReference type="EC" id="2.7.11.1"/>
    </reaction>
</comment>
<organism evidence="19 20">
    <name type="scientific">Cyprinus carpio</name>
    <name type="common">Common carp</name>
    <dbReference type="NCBI Taxonomy" id="7962"/>
    <lineage>
        <taxon>Eukaryota</taxon>
        <taxon>Metazoa</taxon>
        <taxon>Chordata</taxon>
        <taxon>Craniata</taxon>
        <taxon>Vertebrata</taxon>
        <taxon>Euteleostomi</taxon>
        <taxon>Actinopterygii</taxon>
        <taxon>Neopterygii</taxon>
        <taxon>Teleostei</taxon>
        <taxon>Ostariophysi</taxon>
        <taxon>Cypriniformes</taxon>
        <taxon>Cyprinidae</taxon>
        <taxon>Cyprininae</taxon>
        <taxon>Cyprinus</taxon>
    </lineage>
</organism>
<evidence type="ECO:0000256" key="5">
    <source>
        <dbReference type="ARBA" id="ARBA00022527"/>
    </source>
</evidence>
<accession>A0A8C1ZZT9</accession>
<evidence type="ECO:0000259" key="18">
    <source>
        <dbReference type="PROSITE" id="PS50030"/>
    </source>
</evidence>
<dbReference type="AlphaFoldDB" id="A0A8C1ZZT9"/>
<feature type="binding site" evidence="15">
    <location>
        <position position="50"/>
    </location>
    <ligand>
        <name>ATP</name>
        <dbReference type="ChEBI" id="CHEBI:30616"/>
    </ligand>
</feature>
<evidence type="ECO:0000256" key="15">
    <source>
        <dbReference type="PROSITE-ProRule" id="PRU10141"/>
    </source>
</evidence>
<proteinExistence type="predicted"/>
<dbReference type="CDD" id="cd14071">
    <property type="entry name" value="STKc_SIK"/>
    <property type="match status" value="1"/>
</dbReference>
<evidence type="ECO:0000256" key="13">
    <source>
        <dbReference type="ARBA" id="ARBA00047899"/>
    </source>
</evidence>
<evidence type="ECO:0000259" key="17">
    <source>
        <dbReference type="PROSITE" id="PS50011"/>
    </source>
</evidence>
<evidence type="ECO:0000256" key="8">
    <source>
        <dbReference type="ARBA" id="ARBA00022723"/>
    </source>
</evidence>
<dbReference type="FunFam" id="3.30.200.20:FF:000003">
    <property type="entry name" value="Non-specific serine/threonine protein kinase"/>
    <property type="match status" value="1"/>
</dbReference>
<dbReference type="GO" id="GO:0005737">
    <property type="term" value="C:cytoplasm"/>
    <property type="evidence" value="ECO:0007669"/>
    <property type="project" value="UniProtKB-SubCell"/>
</dbReference>
<keyword evidence="11 15" id="KW-0067">ATP-binding</keyword>
<keyword evidence="9 15" id="KW-0547">Nucleotide-binding</keyword>
<evidence type="ECO:0000256" key="1">
    <source>
        <dbReference type="ARBA" id="ARBA00001946"/>
    </source>
</evidence>
<dbReference type="InterPro" id="IPR034672">
    <property type="entry name" value="SIK"/>
</dbReference>
<dbReference type="InterPro" id="IPR000719">
    <property type="entry name" value="Prot_kinase_dom"/>
</dbReference>
<dbReference type="FunFam" id="1.10.510.10:FF:000154">
    <property type="entry name" value="Serine/threonine-protein kinase SIK2"/>
    <property type="match status" value="1"/>
</dbReference>
<feature type="domain" description="Protein kinase" evidence="17">
    <location>
        <begin position="21"/>
        <end position="272"/>
    </location>
</feature>
<dbReference type="Pfam" id="PF00069">
    <property type="entry name" value="Pkinase"/>
    <property type="match status" value="1"/>
</dbReference>
<dbReference type="InterPro" id="IPR057380">
    <property type="entry name" value="UBA_SIK1/2/3"/>
</dbReference>
<evidence type="ECO:0000256" key="12">
    <source>
        <dbReference type="ARBA" id="ARBA00022842"/>
    </source>
</evidence>
<dbReference type="EC" id="2.7.11.1" evidence="3"/>
<evidence type="ECO:0000256" key="3">
    <source>
        <dbReference type="ARBA" id="ARBA00012513"/>
    </source>
</evidence>
<dbReference type="PROSITE" id="PS50011">
    <property type="entry name" value="PROTEIN_KINASE_DOM"/>
    <property type="match status" value="1"/>
</dbReference>
<name>A0A8C1ZZT9_CYPCA</name>
<evidence type="ECO:0000256" key="9">
    <source>
        <dbReference type="ARBA" id="ARBA00022741"/>
    </source>
</evidence>
<dbReference type="PROSITE" id="PS50030">
    <property type="entry name" value="UBA"/>
    <property type="match status" value="1"/>
</dbReference>
<dbReference type="SUPFAM" id="SSF56112">
    <property type="entry name" value="Protein kinase-like (PK-like)"/>
    <property type="match status" value="1"/>
</dbReference>
<evidence type="ECO:0000256" key="7">
    <source>
        <dbReference type="ARBA" id="ARBA00022679"/>
    </source>
</evidence>